<comment type="subcellular location">
    <subcellularLocation>
        <location evidence="1">Cell inner membrane</location>
        <topology evidence="1">Multi-pass membrane protein</topology>
    </subcellularLocation>
    <subcellularLocation>
        <location evidence="14">Cell membrane</location>
        <topology evidence="14">Multi-pass membrane protein</topology>
    </subcellularLocation>
</comment>
<accession>A0ABW0PE00</accession>
<feature type="transmembrane region" description="Helical" evidence="15">
    <location>
        <begin position="7"/>
        <end position="27"/>
    </location>
</feature>
<keyword evidence="9 14" id="KW-0560">Oxidoreductase</keyword>
<feature type="disulfide bond" description="Redox-active" evidence="14">
    <location>
        <begin position="34"/>
        <end position="37"/>
    </location>
</feature>
<protein>
    <recommendedName>
        <fullName evidence="14">Disulfide bond formation protein B</fullName>
    </recommendedName>
    <alternativeName>
        <fullName evidence="14">Disulfide oxidoreductase</fullName>
    </alternativeName>
</protein>
<keyword evidence="13 14" id="KW-0676">Redox-active center</keyword>
<name>A0ABW0PE00_9BURK</name>
<comment type="caution">
    <text evidence="14">Lacks conserved residue(s) required for the propagation of feature annotation.</text>
</comment>
<dbReference type="RefSeq" id="WP_379718730.1">
    <property type="nucleotide sequence ID" value="NZ_JBHSMS010000023.1"/>
</dbReference>
<feature type="topological domain" description="Periplasmic" evidence="14">
    <location>
        <begin position="80"/>
        <end position="134"/>
    </location>
</feature>
<evidence type="ECO:0000256" key="10">
    <source>
        <dbReference type="ARBA" id="ARBA00023136"/>
    </source>
</evidence>
<evidence type="ECO:0000256" key="4">
    <source>
        <dbReference type="ARBA" id="ARBA00022475"/>
    </source>
</evidence>
<feature type="topological domain" description="Cytoplasmic" evidence="14">
    <location>
        <begin position="154"/>
        <end position="161"/>
    </location>
</feature>
<keyword evidence="17" id="KW-1185">Reference proteome</keyword>
<feature type="topological domain" description="Periplasmic" evidence="14">
    <location>
        <begin position="25"/>
        <end position="42"/>
    </location>
</feature>
<feature type="topological domain" description="Cytoplasmic" evidence="14">
    <location>
        <begin position="1"/>
        <end position="7"/>
    </location>
</feature>
<comment type="caution">
    <text evidence="16">The sequence shown here is derived from an EMBL/GenBank/DDBJ whole genome shotgun (WGS) entry which is preliminary data.</text>
</comment>
<keyword evidence="4 14" id="KW-1003">Cell membrane</keyword>
<dbReference type="InterPro" id="IPR050183">
    <property type="entry name" value="DsbB"/>
</dbReference>
<evidence type="ECO:0000256" key="8">
    <source>
        <dbReference type="ARBA" id="ARBA00022989"/>
    </source>
</evidence>
<evidence type="ECO:0000256" key="14">
    <source>
        <dbReference type="HAMAP-Rule" id="MF_00286"/>
    </source>
</evidence>
<dbReference type="InterPro" id="IPR022920">
    <property type="entry name" value="Disulphide_bond_form_DsbB"/>
</dbReference>
<evidence type="ECO:0000256" key="6">
    <source>
        <dbReference type="ARBA" id="ARBA00022692"/>
    </source>
</evidence>
<dbReference type="NCBIfam" id="NF002552">
    <property type="entry name" value="PRK02110.1"/>
    <property type="match status" value="1"/>
</dbReference>
<comment type="similarity">
    <text evidence="2 14">Belongs to the DsbB family.</text>
</comment>
<feature type="transmembrane region" description="Helical" evidence="15">
    <location>
        <begin position="39"/>
        <end position="56"/>
    </location>
</feature>
<feature type="transmembrane region" description="Helical" evidence="15">
    <location>
        <begin position="63"/>
        <end position="83"/>
    </location>
</feature>
<evidence type="ECO:0000256" key="2">
    <source>
        <dbReference type="ARBA" id="ARBA00008823"/>
    </source>
</evidence>
<evidence type="ECO:0000256" key="11">
    <source>
        <dbReference type="ARBA" id="ARBA00023157"/>
    </source>
</evidence>
<dbReference type="InterPro" id="IPR003752">
    <property type="entry name" value="DiS_bond_form_DsbB/BdbC"/>
</dbReference>
<evidence type="ECO:0000256" key="1">
    <source>
        <dbReference type="ARBA" id="ARBA00004429"/>
    </source>
</evidence>
<dbReference type="HAMAP" id="MF_00286">
    <property type="entry name" value="DsbB"/>
    <property type="match status" value="1"/>
</dbReference>
<dbReference type="Gene3D" id="1.20.1550.10">
    <property type="entry name" value="DsbB-like"/>
    <property type="match status" value="1"/>
</dbReference>
<dbReference type="InterPro" id="IPR023380">
    <property type="entry name" value="DsbB-like_sf"/>
</dbReference>
<keyword evidence="5" id="KW-0997">Cell inner membrane</keyword>
<sequence>MPRSRSVLLTISFISFALVAVAVYLQLVHDMLPCPLCVIQRYLFLGIGIGALAGALSGKLRLGAGVALLAALGGLGVVGKHLYVLANPGFSCGIDPMETLLNKFPTATLMPWLFKAEGLCESATDGILGLSIPQWSALWFVLLTLSLVWVLRMRQAARQAR</sequence>
<keyword evidence="11 14" id="KW-1015">Disulfide bond</keyword>
<keyword evidence="12 14" id="KW-0143">Chaperone</keyword>
<evidence type="ECO:0000256" key="15">
    <source>
        <dbReference type="SAM" id="Phobius"/>
    </source>
</evidence>
<evidence type="ECO:0000256" key="3">
    <source>
        <dbReference type="ARBA" id="ARBA00022448"/>
    </source>
</evidence>
<comment type="function">
    <text evidence="14">Required for disulfide bond formation in some periplasmic proteins. Acts by oxidizing the DsbA protein.</text>
</comment>
<organism evidence="16 17">
    <name type="scientific">Massilia jejuensis</name>
    <dbReference type="NCBI Taxonomy" id="648894"/>
    <lineage>
        <taxon>Bacteria</taxon>
        <taxon>Pseudomonadati</taxon>
        <taxon>Pseudomonadota</taxon>
        <taxon>Betaproteobacteria</taxon>
        <taxon>Burkholderiales</taxon>
        <taxon>Oxalobacteraceae</taxon>
        <taxon>Telluria group</taxon>
        <taxon>Massilia</taxon>
    </lineage>
</organism>
<evidence type="ECO:0000256" key="13">
    <source>
        <dbReference type="ARBA" id="ARBA00023284"/>
    </source>
</evidence>
<evidence type="ECO:0000256" key="12">
    <source>
        <dbReference type="ARBA" id="ARBA00023186"/>
    </source>
</evidence>
<proteinExistence type="inferred from homology"/>
<evidence type="ECO:0000313" key="16">
    <source>
        <dbReference type="EMBL" id="MFC5510890.1"/>
    </source>
</evidence>
<dbReference type="PANTHER" id="PTHR36570:SF3">
    <property type="entry name" value="DISULFIDE BOND FORMATION PROTEIN B"/>
    <property type="match status" value="1"/>
</dbReference>
<evidence type="ECO:0000256" key="5">
    <source>
        <dbReference type="ARBA" id="ARBA00022519"/>
    </source>
</evidence>
<keyword evidence="8 14" id="KW-1133">Transmembrane helix</keyword>
<evidence type="ECO:0000256" key="7">
    <source>
        <dbReference type="ARBA" id="ARBA00022982"/>
    </source>
</evidence>
<dbReference type="Pfam" id="PF02600">
    <property type="entry name" value="DsbB"/>
    <property type="match status" value="1"/>
</dbReference>
<gene>
    <name evidence="14" type="primary">dsbB</name>
    <name evidence="16" type="ORF">ACFPOU_07110</name>
</gene>
<dbReference type="Proteomes" id="UP001596031">
    <property type="component" value="Unassembled WGS sequence"/>
</dbReference>
<keyword evidence="10 14" id="KW-0472">Membrane</keyword>
<evidence type="ECO:0000313" key="17">
    <source>
        <dbReference type="Proteomes" id="UP001596031"/>
    </source>
</evidence>
<keyword evidence="7 14" id="KW-0249">Electron transport</keyword>
<dbReference type="SUPFAM" id="SSF158442">
    <property type="entry name" value="DsbB-like"/>
    <property type="match status" value="1"/>
</dbReference>
<reference evidence="17" key="1">
    <citation type="journal article" date="2019" name="Int. J. Syst. Evol. Microbiol.">
        <title>The Global Catalogue of Microorganisms (GCM) 10K type strain sequencing project: providing services to taxonomists for standard genome sequencing and annotation.</title>
        <authorList>
            <consortium name="The Broad Institute Genomics Platform"/>
            <consortium name="The Broad Institute Genome Sequencing Center for Infectious Disease"/>
            <person name="Wu L."/>
            <person name="Ma J."/>
        </authorList>
    </citation>
    <scope>NUCLEOTIDE SEQUENCE [LARGE SCALE GENOMIC DNA]</scope>
    <source>
        <strain evidence="17">CCUG 38813</strain>
    </source>
</reference>
<dbReference type="PANTHER" id="PTHR36570">
    <property type="entry name" value="DISULFIDE BOND FORMATION PROTEIN B"/>
    <property type="match status" value="1"/>
</dbReference>
<feature type="transmembrane region" description="Helical" evidence="15">
    <location>
        <begin position="132"/>
        <end position="151"/>
    </location>
</feature>
<dbReference type="EMBL" id="JBHSMS010000023">
    <property type="protein sequence ID" value="MFC5510890.1"/>
    <property type="molecule type" value="Genomic_DNA"/>
</dbReference>
<keyword evidence="3 14" id="KW-0813">Transport</keyword>
<keyword evidence="6 14" id="KW-0812">Transmembrane</keyword>
<evidence type="ECO:0000256" key="9">
    <source>
        <dbReference type="ARBA" id="ARBA00023002"/>
    </source>
</evidence>